<evidence type="ECO:0000313" key="2">
    <source>
        <dbReference type="EMBL" id="OGC70334.1"/>
    </source>
</evidence>
<protein>
    <submittedName>
        <fullName evidence="2">Uncharacterized protein</fullName>
    </submittedName>
</protein>
<organism evidence="2 3">
    <name type="scientific">candidate division WWE3 bacterium RIFOXYC1_FULL_39_7</name>
    <dbReference type="NCBI Taxonomy" id="1802643"/>
    <lineage>
        <taxon>Bacteria</taxon>
        <taxon>Katanobacteria</taxon>
    </lineage>
</organism>
<evidence type="ECO:0000256" key="1">
    <source>
        <dbReference type="SAM" id="MobiDB-lite"/>
    </source>
</evidence>
<gene>
    <name evidence="2" type="ORF">A2415_05160</name>
</gene>
<accession>A0A1F4WLN2</accession>
<reference evidence="2 3" key="1">
    <citation type="journal article" date="2016" name="Nat. Commun.">
        <title>Thousands of microbial genomes shed light on interconnected biogeochemical processes in an aquifer system.</title>
        <authorList>
            <person name="Anantharaman K."/>
            <person name="Brown C.T."/>
            <person name="Hug L.A."/>
            <person name="Sharon I."/>
            <person name="Castelle C.J."/>
            <person name="Probst A.J."/>
            <person name="Thomas B.C."/>
            <person name="Singh A."/>
            <person name="Wilkins M.J."/>
            <person name="Karaoz U."/>
            <person name="Brodie E.L."/>
            <person name="Williams K.H."/>
            <person name="Hubbard S.S."/>
            <person name="Banfield J.F."/>
        </authorList>
    </citation>
    <scope>NUCLEOTIDE SEQUENCE [LARGE SCALE GENOMIC DNA]</scope>
</reference>
<dbReference type="Proteomes" id="UP000179113">
    <property type="component" value="Unassembled WGS sequence"/>
</dbReference>
<name>A0A1F4WLN2_UNCKA</name>
<feature type="compositionally biased region" description="Polar residues" evidence="1">
    <location>
        <begin position="7"/>
        <end position="16"/>
    </location>
</feature>
<proteinExistence type="predicted"/>
<sequence>MPDNKNPYLQQFQPNNDPAAPVQPSGDLTYVPTTPEVAPPTKPESTGAFTETAPSVEVRPTPEVLGQPPAQPDPQATTDTIAPATTVHKSQPKPNIQDKTAEVAPLHHVQNVHDKLTSIADTEEEEFISEVETAHGHK</sequence>
<feature type="compositionally biased region" description="Polar residues" evidence="1">
    <location>
        <begin position="43"/>
        <end position="53"/>
    </location>
</feature>
<comment type="caution">
    <text evidence="2">The sequence shown here is derived from an EMBL/GenBank/DDBJ whole genome shotgun (WGS) entry which is preliminary data.</text>
</comment>
<feature type="region of interest" description="Disordered" evidence="1">
    <location>
        <begin position="1"/>
        <end position="79"/>
    </location>
</feature>
<evidence type="ECO:0000313" key="3">
    <source>
        <dbReference type="Proteomes" id="UP000179113"/>
    </source>
</evidence>
<dbReference type="EMBL" id="MEWA01000008">
    <property type="protein sequence ID" value="OGC70334.1"/>
    <property type="molecule type" value="Genomic_DNA"/>
</dbReference>
<dbReference type="AlphaFoldDB" id="A0A1F4WLN2"/>